<comment type="caution">
    <text evidence="3">The sequence shown here is derived from an EMBL/GenBank/DDBJ whole genome shotgun (WGS) entry which is preliminary data.</text>
</comment>
<gene>
    <name evidence="3" type="ORF">FEM48_Zijuj02G0058500</name>
</gene>
<feature type="compositionally biased region" description="Basic residues" evidence="1">
    <location>
        <begin position="1"/>
        <end position="10"/>
    </location>
</feature>
<reference evidence="3" key="1">
    <citation type="journal article" date="2021" name="Front. Plant Sci.">
        <title>Chromosome-Scale Genome Assembly for Chinese Sour Jujube and Insights Into Its Genome Evolution and Domestication Signature.</title>
        <authorList>
            <person name="Shen L.-Y."/>
            <person name="Luo H."/>
            <person name="Wang X.-L."/>
            <person name="Wang X.-M."/>
            <person name="Qiu X.-J."/>
            <person name="Liu H."/>
            <person name="Zhou S.-S."/>
            <person name="Jia K.-H."/>
            <person name="Nie S."/>
            <person name="Bao Y.-T."/>
            <person name="Zhang R.-G."/>
            <person name="Yun Q.-Z."/>
            <person name="Chai Y.-H."/>
            <person name="Lu J.-Y."/>
            <person name="Li Y."/>
            <person name="Zhao S.-W."/>
            <person name="Mao J.-F."/>
            <person name="Jia S.-G."/>
            <person name="Mao Y.-M."/>
        </authorList>
    </citation>
    <scope>NUCLEOTIDE SEQUENCE</scope>
    <source>
        <strain evidence="3">AT0</strain>
        <tissue evidence="3">Leaf</tissue>
    </source>
</reference>
<keyword evidence="2" id="KW-1133">Transmembrane helix</keyword>
<dbReference type="AlphaFoldDB" id="A0A978VU02"/>
<accession>A0A978VU02</accession>
<evidence type="ECO:0000313" key="3">
    <source>
        <dbReference type="EMBL" id="KAH7542297.1"/>
    </source>
</evidence>
<feature type="transmembrane region" description="Helical" evidence="2">
    <location>
        <begin position="70"/>
        <end position="89"/>
    </location>
</feature>
<feature type="compositionally biased region" description="Basic and acidic residues" evidence="1">
    <location>
        <begin position="11"/>
        <end position="20"/>
    </location>
</feature>
<keyword evidence="2" id="KW-0812">Transmembrane</keyword>
<dbReference type="Proteomes" id="UP000813462">
    <property type="component" value="Unassembled WGS sequence"/>
</dbReference>
<keyword evidence="2" id="KW-0472">Membrane</keyword>
<feature type="region of interest" description="Disordered" evidence="1">
    <location>
        <begin position="1"/>
        <end position="20"/>
    </location>
</feature>
<dbReference type="EMBL" id="JAEACU010000002">
    <property type="protein sequence ID" value="KAH7542297.1"/>
    <property type="molecule type" value="Genomic_DNA"/>
</dbReference>
<proteinExistence type="predicted"/>
<organism evidence="3 4">
    <name type="scientific">Ziziphus jujuba var. spinosa</name>
    <dbReference type="NCBI Taxonomy" id="714518"/>
    <lineage>
        <taxon>Eukaryota</taxon>
        <taxon>Viridiplantae</taxon>
        <taxon>Streptophyta</taxon>
        <taxon>Embryophyta</taxon>
        <taxon>Tracheophyta</taxon>
        <taxon>Spermatophyta</taxon>
        <taxon>Magnoliopsida</taxon>
        <taxon>eudicotyledons</taxon>
        <taxon>Gunneridae</taxon>
        <taxon>Pentapetalae</taxon>
        <taxon>rosids</taxon>
        <taxon>fabids</taxon>
        <taxon>Rosales</taxon>
        <taxon>Rhamnaceae</taxon>
        <taxon>Paliureae</taxon>
        <taxon>Ziziphus</taxon>
    </lineage>
</organism>
<evidence type="ECO:0000313" key="4">
    <source>
        <dbReference type="Proteomes" id="UP000813462"/>
    </source>
</evidence>
<name>A0A978VU02_ZIZJJ</name>
<evidence type="ECO:0000256" key="2">
    <source>
        <dbReference type="SAM" id="Phobius"/>
    </source>
</evidence>
<sequence>MHERKQRRLRHGESQKDRDGKLANGAIANIVDVVGGSVVQVEGLPLCFSVDISISFLSTANLHVSNQFHLSHIGLPLGFFFFFFFFLCASS</sequence>
<evidence type="ECO:0000256" key="1">
    <source>
        <dbReference type="SAM" id="MobiDB-lite"/>
    </source>
</evidence>
<protein>
    <submittedName>
        <fullName evidence="3">Uncharacterized protein</fullName>
    </submittedName>
</protein>